<evidence type="ECO:0000256" key="1">
    <source>
        <dbReference type="SAM" id="SignalP"/>
    </source>
</evidence>
<reference evidence="2" key="1">
    <citation type="submission" date="2023-10" db="EMBL/GenBank/DDBJ databases">
        <title>Screening of Alkalihalophilus pseudofirmusBZ-TG-HK211 and Its Alleviation of Salt Stress on Rapeseed Growth.</title>
        <authorList>
            <person name="Zhao B."/>
            <person name="Guo T."/>
        </authorList>
    </citation>
    <scope>NUCLEOTIDE SEQUENCE</scope>
    <source>
        <strain evidence="2">BZ-TG-HK211</strain>
    </source>
</reference>
<dbReference type="Proteomes" id="UP001285636">
    <property type="component" value="Unassembled WGS sequence"/>
</dbReference>
<feature type="signal peptide" evidence="1">
    <location>
        <begin position="1"/>
        <end position="21"/>
    </location>
</feature>
<sequence length="151" mass="17413">MGVLKYVAVFVGLALSMCFFSGCDQQTEKAFNDGMLSEEQLILVDQAKDYLNEEEYTEVMLKTDTRNVLQSGSYQTYLYTAASLSEEQFKEIQSTYFASFVDYIVYEHYADSLKSPQELFGFDKEQELHSLHTQQYAYYIVGLMEVLSPRS</sequence>
<dbReference type="PROSITE" id="PS51257">
    <property type="entry name" value="PROKAR_LIPOPROTEIN"/>
    <property type="match status" value="1"/>
</dbReference>
<dbReference type="EMBL" id="JAWJAY010000001">
    <property type="protein sequence ID" value="MDV2884937.1"/>
    <property type="molecule type" value="Genomic_DNA"/>
</dbReference>
<protein>
    <recommendedName>
        <fullName evidence="4">Lipoprotein</fullName>
    </recommendedName>
</protein>
<dbReference type="AlphaFoldDB" id="A0AAJ2KTS9"/>
<comment type="caution">
    <text evidence="2">The sequence shown here is derived from an EMBL/GenBank/DDBJ whole genome shotgun (WGS) entry which is preliminary data.</text>
</comment>
<evidence type="ECO:0000313" key="2">
    <source>
        <dbReference type="EMBL" id="MDV2884937.1"/>
    </source>
</evidence>
<feature type="chain" id="PRO_5042547849" description="Lipoprotein" evidence="1">
    <location>
        <begin position="22"/>
        <end position="151"/>
    </location>
</feature>
<name>A0AAJ2KTS9_ALKPS</name>
<proteinExistence type="predicted"/>
<accession>A0AAJ2KTS9</accession>
<gene>
    <name evidence="2" type="ORF">RYX45_07080</name>
</gene>
<organism evidence="2 3">
    <name type="scientific">Alkalihalophilus pseudofirmus</name>
    <name type="common">Bacillus pseudofirmus</name>
    <dbReference type="NCBI Taxonomy" id="79885"/>
    <lineage>
        <taxon>Bacteria</taxon>
        <taxon>Bacillati</taxon>
        <taxon>Bacillota</taxon>
        <taxon>Bacilli</taxon>
        <taxon>Bacillales</taxon>
        <taxon>Bacillaceae</taxon>
        <taxon>Alkalihalophilus</taxon>
    </lineage>
</organism>
<evidence type="ECO:0008006" key="4">
    <source>
        <dbReference type="Google" id="ProtNLM"/>
    </source>
</evidence>
<keyword evidence="1" id="KW-0732">Signal</keyword>
<evidence type="ECO:0000313" key="3">
    <source>
        <dbReference type="Proteomes" id="UP001285636"/>
    </source>
</evidence>
<dbReference type="RefSeq" id="WP_323466364.1">
    <property type="nucleotide sequence ID" value="NZ_CP144224.1"/>
</dbReference>